<dbReference type="PANTHER" id="PTHR37813">
    <property type="entry name" value="FELS-2 PROPHAGE PROTEIN"/>
    <property type="match status" value="1"/>
</dbReference>
<dbReference type="InterPro" id="IPR010090">
    <property type="entry name" value="Phage_tape_meas"/>
</dbReference>
<name>A0ABY3NAL3_ELIMR</name>
<proteinExistence type="predicted"/>
<feature type="transmembrane region" description="Helical" evidence="3">
    <location>
        <begin position="472"/>
        <end position="491"/>
    </location>
</feature>
<comment type="caution">
    <text evidence="5">The sequence shown here is derived from an EMBL/GenBank/DDBJ whole genome shotgun (WGS) entry which is preliminary data.</text>
</comment>
<dbReference type="EMBL" id="VNHK01000021">
    <property type="protein sequence ID" value="TYO84550.1"/>
    <property type="molecule type" value="Genomic_DNA"/>
</dbReference>
<sequence>MSQFTTTWRLEFKDGASNFVKGITDKLKLATGEGNKLVDCFKNIKNIDLFAIDQSVQNLKDGLQGISDLAIKNESALAEVSAITGAHGKELDALNDKAKKLAVTYGEDVNINLDAFKTILSRLGPEMGSSDKAMGMLGESVNILSKTMEGDITGATDAITTSMLQFQVDLKDPVKAAEESKRMINVMAAGAKEGAAEIPQIGQSLVQAGVSAKLANLTFEETNAAIQAMAEGGKYGSEAGVAIRNVITNMSSQTKLSKDAVKILEAYGVNMKKMADTTVPFADRLRELKPIQKDINALTEVFGRENAAAGQILIRSADSQEELTKMITGTNVAYEQAGIIMDTTFEKEKRRNQEWNLFKMKIGEVTKQYQPYINVTANAISVVANLKNAMDGLRVVWNAVKIITGLDALMKWLNSIATTKLTKDQLQLMLVTNRLRFAFLWASISGGGLTGVLTSLRVGIRALSVAIMEIPLIGWILAIIAALIALFTWLWNNVGEFRGFFYAYWEIVKTVWGGIWDIIKVVVELLVDHIKFLWESLKTVFGWIKEIVSSVWNWVAAKFMWAWGVIRNVAIGIWNTIKSVFGPVYNFFKSVFDGVLNYVTTVFNAIWQRIQGFLQLIKPLTDAVGKVWEKVTGNAAKGYQKGINEVKKEKDDEKIEEALSDGRLVKYNGKIITKKRYDAILQAEQKALINPGNSVITPTKTIDYDKVFADKDKKKGDKKGKSSGEGESDGVSMSGSKGPRTINMTLTINNSFAVGKGVGSIEHIANKITGSINDRLRDGLVALD</sequence>
<feature type="compositionally biased region" description="Basic and acidic residues" evidence="2">
    <location>
        <begin position="713"/>
        <end position="724"/>
    </location>
</feature>
<dbReference type="RefSeq" id="WP_065082321.1">
    <property type="nucleotide sequence ID" value="NZ_FLSS01000005.1"/>
</dbReference>
<feature type="domain" description="Phage tail tape measure protein" evidence="4">
    <location>
        <begin position="100"/>
        <end position="303"/>
    </location>
</feature>
<dbReference type="NCBIfam" id="TIGR01760">
    <property type="entry name" value="tape_meas_TP901"/>
    <property type="match status" value="1"/>
</dbReference>
<gene>
    <name evidence="5" type="ORF">LX74_03974</name>
</gene>
<keyword evidence="3" id="KW-0812">Transmembrane</keyword>
<feature type="transmembrane region" description="Helical" evidence="3">
    <location>
        <begin position="438"/>
        <end position="460"/>
    </location>
</feature>
<keyword evidence="3" id="KW-0472">Membrane</keyword>
<accession>A0ABY3NAL3</accession>
<reference evidence="5 6" key="1">
    <citation type="submission" date="2019-07" db="EMBL/GenBank/DDBJ databases">
        <title>Genomic Encyclopedia of Archaeal and Bacterial Type Strains, Phase II (KMG-II): from individual species to whole genera.</title>
        <authorList>
            <person name="Goeker M."/>
        </authorList>
    </citation>
    <scope>NUCLEOTIDE SEQUENCE [LARGE SCALE GENOMIC DNA]</scope>
    <source>
        <strain evidence="5 6">DSM 14571</strain>
    </source>
</reference>
<keyword evidence="6" id="KW-1185">Reference proteome</keyword>
<evidence type="ECO:0000313" key="5">
    <source>
        <dbReference type="EMBL" id="TYO84550.1"/>
    </source>
</evidence>
<evidence type="ECO:0000256" key="1">
    <source>
        <dbReference type="ARBA" id="ARBA00022612"/>
    </source>
</evidence>
<evidence type="ECO:0000259" key="4">
    <source>
        <dbReference type="Pfam" id="PF10145"/>
    </source>
</evidence>
<evidence type="ECO:0000256" key="3">
    <source>
        <dbReference type="SAM" id="Phobius"/>
    </source>
</evidence>
<dbReference type="Pfam" id="PF10145">
    <property type="entry name" value="PhageMin_Tail"/>
    <property type="match status" value="1"/>
</dbReference>
<feature type="region of interest" description="Disordered" evidence="2">
    <location>
        <begin position="713"/>
        <end position="742"/>
    </location>
</feature>
<organism evidence="5 6">
    <name type="scientific">Elizabethkingia miricola</name>
    <name type="common">Chryseobacterium miricola</name>
    <dbReference type="NCBI Taxonomy" id="172045"/>
    <lineage>
        <taxon>Bacteria</taxon>
        <taxon>Pseudomonadati</taxon>
        <taxon>Bacteroidota</taxon>
        <taxon>Flavobacteriia</taxon>
        <taxon>Flavobacteriales</taxon>
        <taxon>Weeksellaceae</taxon>
        <taxon>Elizabethkingia</taxon>
    </lineage>
</organism>
<keyword evidence="3" id="KW-1133">Transmembrane helix</keyword>
<dbReference type="PANTHER" id="PTHR37813:SF1">
    <property type="entry name" value="FELS-2 PROPHAGE PROTEIN"/>
    <property type="match status" value="1"/>
</dbReference>
<evidence type="ECO:0000313" key="6">
    <source>
        <dbReference type="Proteomes" id="UP000324513"/>
    </source>
</evidence>
<protein>
    <submittedName>
        <fullName evidence="5">TP901 family phage tail tape measure protein</fullName>
    </submittedName>
</protein>
<keyword evidence="1" id="KW-1188">Viral release from host cell</keyword>
<evidence type="ECO:0000256" key="2">
    <source>
        <dbReference type="SAM" id="MobiDB-lite"/>
    </source>
</evidence>
<dbReference type="Proteomes" id="UP000324513">
    <property type="component" value="Unassembled WGS sequence"/>
</dbReference>